<gene>
    <name evidence="2" type="primary">GVINP1</name>
    <name evidence="2" type="ORF">SPIL2461_LOCUS13022</name>
</gene>
<dbReference type="AlphaFoldDB" id="A0A812T2K2"/>
<dbReference type="OrthoDB" id="10066929at2759"/>
<feature type="compositionally biased region" description="Basic and acidic residues" evidence="1">
    <location>
        <begin position="254"/>
        <end position="278"/>
    </location>
</feature>
<dbReference type="EMBL" id="CAJNIZ010027869">
    <property type="protein sequence ID" value="CAE7503082.1"/>
    <property type="molecule type" value="Genomic_DNA"/>
</dbReference>
<proteinExistence type="predicted"/>
<evidence type="ECO:0000313" key="3">
    <source>
        <dbReference type="Proteomes" id="UP000649617"/>
    </source>
</evidence>
<organism evidence="2 3">
    <name type="scientific">Symbiodinium pilosum</name>
    <name type="common">Dinoflagellate</name>
    <dbReference type="NCBI Taxonomy" id="2952"/>
    <lineage>
        <taxon>Eukaryota</taxon>
        <taxon>Sar</taxon>
        <taxon>Alveolata</taxon>
        <taxon>Dinophyceae</taxon>
        <taxon>Suessiales</taxon>
        <taxon>Symbiodiniaceae</taxon>
        <taxon>Symbiodinium</taxon>
    </lineage>
</organism>
<dbReference type="Proteomes" id="UP000649617">
    <property type="component" value="Unassembled WGS sequence"/>
</dbReference>
<evidence type="ECO:0000256" key="1">
    <source>
        <dbReference type="SAM" id="MobiDB-lite"/>
    </source>
</evidence>
<feature type="region of interest" description="Disordered" evidence="1">
    <location>
        <begin position="245"/>
        <end position="283"/>
    </location>
</feature>
<comment type="caution">
    <text evidence="2">The sequence shown here is derived from an EMBL/GenBank/DDBJ whole genome shotgun (WGS) entry which is preliminary data.</text>
</comment>
<protein>
    <submittedName>
        <fullName evidence="2">GVINP1 protein</fullName>
    </submittedName>
</protein>
<accession>A0A812T2K2</accession>
<sequence>MDQAWKDFEQDPSQKQLLHVMELARQAGDTTEAEYKKKAQTHLPKLLPESLQSLDLPEKHHLWILEEDIADEDELMIALIQEKDHPLNKERKEVFNSKIKADIPKVGLPTLELLSQAEDHPRRVKLREELRILSALHTVGGGDLQSDWVKKLVQECPNVATLQKLPYEQKQGPCLRALLENSTAGQKQAIMDLYVEGDPLRKQLLENRLDFCMEPTLKQKQVDDISKMAPNTMKEVLAAMPPGSRTAQHALRRAHNELSPEWRQELAKKKKEETEQRSKLQKAQNELHEAEHALAAARQKAATDDASNALEKAKKAAEEKIQKVMTALKVSDWKGSVDDVDKLMPMIQGAVAGSLASCNEWSTPEEIANRASGGLARHAVRLSPDKPVLQNEQPTHPLLADFPCVEWVGPPPGEQSTVINYCSEHTAHFEKQVECQGWQTAVSANFEGFGAKAAYTYARAHEEHNESLNQNKGTTSCGSKVTYVYSPQGAFRIPRDALMLSSEAKEAAKTITDSVEKAKKFLTIRGDHVFAGLHVVGGIWISNQTASSKRKITTVEMMKAFSDSQSHGASAGFSGFGVSGGASLEHSEVEAKGEAEGDHTEKVQIEKRTKVTMFGPNIQCPDLFKQKLSSSPGTWHLIDRQGGQIEDYIPVWELLEKEGMPEQAQMLKLAWMQTRVGYMALGDLAKAFLFMADSELTDSLTLPPYLLVAKLQHVIVSATQIESKLSFLTPPVGALKALLARPNFSAAILAVIRGSLDEASPDATVFRAGQRFLQYVFREECLKTELRKLLAKDSRHVFKGHAG</sequence>
<reference evidence="2" key="1">
    <citation type="submission" date="2021-02" db="EMBL/GenBank/DDBJ databases">
        <authorList>
            <person name="Dougan E. K."/>
            <person name="Rhodes N."/>
            <person name="Thang M."/>
            <person name="Chan C."/>
        </authorList>
    </citation>
    <scope>NUCLEOTIDE SEQUENCE</scope>
</reference>
<name>A0A812T2K2_SYMPI</name>
<evidence type="ECO:0000313" key="2">
    <source>
        <dbReference type="EMBL" id="CAE7503082.1"/>
    </source>
</evidence>
<keyword evidence="3" id="KW-1185">Reference proteome</keyword>